<dbReference type="Pfam" id="PF25087">
    <property type="entry name" value="GMPPB_C"/>
    <property type="match status" value="1"/>
</dbReference>
<name>A0A923EC68_CLOTT</name>
<protein>
    <recommendedName>
        <fullName evidence="17">Bifunctional protein GlmU</fullName>
    </recommendedName>
    <domain>
        <recommendedName>
            <fullName evidence="17">UDP-N-acetylglucosamine pyrophosphorylase</fullName>
            <ecNumber evidence="17">2.7.7.23</ecNumber>
        </recommendedName>
        <alternativeName>
            <fullName evidence="17">N-acetylglucosamine-1-phosphate uridyltransferase</fullName>
        </alternativeName>
    </domain>
    <domain>
        <recommendedName>
            <fullName evidence="17">Glucosamine-1-phosphate N-acetyltransferase</fullName>
            <ecNumber evidence="17">2.3.1.157</ecNumber>
        </recommendedName>
    </domain>
</protein>
<dbReference type="InterPro" id="IPR038009">
    <property type="entry name" value="GlmU_C_LbH"/>
</dbReference>
<dbReference type="EMBL" id="JAAZWO010000013">
    <property type="protein sequence ID" value="MBC2398324.1"/>
    <property type="molecule type" value="Genomic_DNA"/>
</dbReference>
<evidence type="ECO:0000313" key="20">
    <source>
        <dbReference type="EMBL" id="MBC2398324.1"/>
    </source>
</evidence>
<dbReference type="Proteomes" id="UP000563151">
    <property type="component" value="Unassembled WGS sequence"/>
</dbReference>
<comment type="pathway">
    <text evidence="17">Bacterial outer membrane biogenesis; LPS lipid A biosynthesis.</text>
</comment>
<feature type="binding site" evidence="17">
    <location>
        <position position="365"/>
    </location>
    <ligand>
        <name>UDP-N-acetyl-alpha-D-glucosamine</name>
        <dbReference type="ChEBI" id="CHEBI:57705"/>
    </ligand>
</feature>
<dbReference type="GO" id="GO:0009252">
    <property type="term" value="P:peptidoglycan biosynthetic process"/>
    <property type="evidence" value="ECO:0007669"/>
    <property type="project" value="UniProtKB-UniRule"/>
</dbReference>
<feature type="binding site" evidence="17">
    <location>
        <begin position="8"/>
        <end position="11"/>
    </location>
    <ligand>
        <name>UDP-N-acetyl-alpha-D-glucosamine</name>
        <dbReference type="ChEBI" id="CHEBI:57705"/>
    </ligand>
</feature>
<evidence type="ECO:0000259" key="19">
    <source>
        <dbReference type="Pfam" id="PF25087"/>
    </source>
</evidence>
<dbReference type="NCBIfam" id="NF010934">
    <property type="entry name" value="PRK14354.1"/>
    <property type="match status" value="1"/>
</dbReference>
<dbReference type="EC" id="2.7.7.23" evidence="17"/>
<feature type="domain" description="Mannose-1-phosphate guanyltransferase C-terminal" evidence="19">
    <location>
        <begin position="319"/>
        <end position="403"/>
    </location>
</feature>
<dbReference type="InterPro" id="IPR011004">
    <property type="entry name" value="Trimer_LpxA-like_sf"/>
</dbReference>
<evidence type="ECO:0000256" key="11">
    <source>
        <dbReference type="ARBA" id="ARBA00023268"/>
    </source>
</evidence>
<dbReference type="CDD" id="cd03353">
    <property type="entry name" value="LbH_GlmU_C"/>
    <property type="match status" value="1"/>
</dbReference>
<feature type="binding site" evidence="17">
    <location>
        <position position="376"/>
    </location>
    <ligand>
        <name>UDP-N-acetyl-alpha-D-glucosamine</name>
        <dbReference type="ChEBI" id="CHEBI:57705"/>
    </ligand>
</feature>
<evidence type="ECO:0000256" key="15">
    <source>
        <dbReference type="ARBA" id="ARBA00048493"/>
    </source>
</evidence>
<keyword evidence="7 17" id="KW-0677">Repeat</keyword>
<dbReference type="PANTHER" id="PTHR43584">
    <property type="entry name" value="NUCLEOTIDYL TRANSFERASE"/>
    <property type="match status" value="1"/>
</dbReference>
<feature type="binding site" evidence="17">
    <location>
        <position position="227"/>
    </location>
    <ligand>
        <name>Mg(2+)</name>
        <dbReference type="ChEBI" id="CHEBI:18420"/>
    </ligand>
</feature>
<keyword evidence="4 17" id="KW-0808">Transferase</keyword>
<feature type="binding site" evidence="17">
    <location>
        <position position="170"/>
    </location>
    <ligand>
        <name>UDP-N-acetyl-alpha-D-glucosamine</name>
        <dbReference type="ChEBI" id="CHEBI:57705"/>
    </ligand>
</feature>
<keyword evidence="8 17" id="KW-0460">Magnesium</keyword>
<dbReference type="GO" id="GO:0008360">
    <property type="term" value="P:regulation of cell shape"/>
    <property type="evidence" value="ECO:0007669"/>
    <property type="project" value="UniProtKB-KW"/>
</dbReference>
<feature type="binding site" evidence="17">
    <location>
        <position position="22"/>
    </location>
    <ligand>
        <name>UDP-N-acetyl-alpha-D-glucosamine</name>
        <dbReference type="ChEBI" id="CHEBI:57705"/>
    </ligand>
</feature>
<evidence type="ECO:0000256" key="8">
    <source>
        <dbReference type="ARBA" id="ARBA00022842"/>
    </source>
</evidence>
<comment type="subunit">
    <text evidence="17">Homotrimer.</text>
</comment>
<dbReference type="InterPro" id="IPR018357">
    <property type="entry name" value="Hexapep_transf_CS"/>
</dbReference>
<feature type="region of interest" description="Pyrophosphorylase" evidence="17">
    <location>
        <begin position="1"/>
        <end position="229"/>
    </location>
</feature>
<keyword evidence="11 17" id="KW-0511">Multifunctional enzyme</keyword>
<comment type="function">
    <text evidence="16 17">Catalyzes the last two sequential reactions in the de novo biosynthetic pathway for UDP-N-acetylglucosamine (UDP-GlcNAc). The C-terminal domain catalyzes the transfer of acetyl group from acetyl coenzyme A to glucosamine-1-phosphate (GlcN-1-P) to produce N-acetylglucosamine-1-phosphate (GlcNAc-1-P), which is converted into UDP-GlcNAc by the transfer of uridine 5-monophosphate (from uridine 5-triphosphate), a reaction catalyzed by the N-terminal domain.</text>
</comment>
<feature type="binding site" evidence="17">
    <location>
        <position position="227"/>
    </location>
    <ligand>
        <name>UDP-N-acetyl-alpha-D-glucosamine</name>
        <dbReference type="ChEBI" id="CHEBI:57705"/>
    </ligand>
</feature>
<keyword evidence="21" id="KW-1185">Reference proteome</keyword>
<dbReference type="InterPro" id="IPR050065">
    <property type="entry name" value="GlmU-like"/>
</dbReference>
<comment type="caution">
    <text evidence="17">Lacks conserved residue(s) required for the propagation of feature annotation.</text>
</comment>
<dbReference type="InterPro" id="IPR056729">
    <property type="entry name" value="GMPPB_C"/>
</dbReference>
<evidence type="ECO:0000256" key="3">
    <source>
        <dbReference type="ARBA" id="ARBA00022490"/>
    </source>
</evidence>
<comment type="subcellular location">
    <subcellularLocation>
        <location evidence="17">Cytoplasm</location>
    </subcellularLocation>
</comment>
<comment type="cofactor">
    <cofactor evidence="17">
        <name>Mg(2+)</name>
        <dbReference type="ChEBI" id="CHEBI:18420"/>
    </cofactor>
    <text evidence="17">Binds 1 Mg(2+) ion per subunit.</text>
</comment>
<proteinExistence type="inferred from homology"/>
<feature type="binding site" evidence="17">
    <location>
        <position position="332"/>
    </location>
    <ligand>
        <name>UDP-N-acetyl-alpha-D-glucosamine</name>
        <dbReference type="ChEBI" id="CHEBI:57705"/>
    </ligand>
</feature>
<comment type="catalytic activity">
    <reaction evidence="14 17">
        <text>alpha-D-glucosamine 1-phosphate + acetyl-CoA = N-acetyl-alpha-D-glucosamine 1-phosphate + CoA + H(+)</text>
        <dbReference type="Rhea" id="RHEA:13725"/>
        <dbReference type="ChEBI" id="CHEBI:15378"/>
        <dbReference type="ChEBI" id="CHEBI:57287"/>
        <dbReference type="ChEBI" id="CHEBI:57288"/>
        <dbReference type="ChEBI" id="CHEBI:57776"/>
        <dbReference type="ChEBI" id="CHEBI:58516"/>
        <dbReference type="EC" id="2.3.1.157"/>
    </reaction>
</comment>
<dbReference type="Gene3D" id="2.160.10.10">
    <property type="entry name" value="Hexapeptide repeat proteins"/>
    <property type="match status" value="1"/>
</dbReference>
<dbReference type="EC" id="2.3.1.157" evidence="17"/>
<evidence type="ECO:0000256" key="7">
    <source>
        <dbReference type="ARBA" id="ARBA00022737"/>
    </source>
</evidence>
<evidence type="ECO:0000256" key="17">
    <source>
        <dbReference type="HAMAP-Rule" id="MF_01631"/>
    </source>
</evidence>
<dbReference type="GO" id="GO:0000902">
    <property type="term" value="P:cell morphogenesis"/>
    <property type="evidence" value="ECO:0007669"/>
    <property type="project" value="UniProtKB-UniRule"/>
</dbReference>
<dbReference type="InterPro" id="IPR005835">
    <property type="entry name" value="NTP_transferase_dom"/>
</dbReference>
<feature type="region of interest" description="N-acetyltransferase" evidence="17">
    <location>
        <begin position="251"/>
        <end position="456"/>
    </location>
</feature>
<dbReference type="PROSITE" id="PS00101">
    <property type="entry name" value="HEXAPEP_TRANSFERASES"/>
    <property type="match status" value="1"/>
</dbReference>
<feature type="binding site" evidence="17">
    <location>
        <position position="439"/>
    </location>
    <ligand>
        <name>acetyl-CoA</name>
        <dbReference type="ChEBI" id="CHEBI:57288"/>
    </ligand>
</feature>
<dbReference type="GO" id="GO:0016020">
    <property type="term" value="C:membrane"/>
    <property type="evidence" value="ECO:0007669"/>
    <property type="project" value="GOC"/>
</dbReference>
<dbReference type="SUPFAM" id="SSF51161">
    <property type="entry name" value="Trimeric LpxA-like enzymes"/>
    <property type="match status" value="1"/>
</dbReference>
<feature type="active site" description="Proton acceptor" evidence="17">
    <location>
        <position position="362"/>
    </location>
</feature>
<dbReference type="AlphaFoldDB" id="A0A923EC68"/>
<sequence>MYNCAVLLAAGEGKRMKSAIPKVLHKVCGKEMINHVIDIMRESGINDVNVIVGKGAEKVKESTKSRNVSYSLQEKQLGTGHAVKCAKEFLFNKKGTVAIFTGDAPLITADTVEKLLNFHESNNYKGTILTSIVENPYGYGRIIRKNNGEVNKIVEHKDCSEEELMINEINAGMYCFDIESLLSSVDKLSNDNAQGEYYLTDIIEILKKDGEKIGAIPVPFEETMGVNSRLQLSDVEKIMRKRINEKHMDNGVTLIDPENTYIDWNVKIGNDTIIYPGNLIQGDTIIKEDCILYQNSRIKDSLIESGVTIQSSVILESQVGENTTVGPFAYIRPESVIGKSVRIGDFVEIKKSTIGDNTKVSHLTYIGDAEVGEKCNFGCGTVVVNYDGQKKYKTIIGNNAFIGCNTNLVSPVKVDDNSYIAAGSTITEEVPKNSLAIARARQINKEEWVTKKGFKK</sequence>
<dbReference type="RefSeq" id="WP_035149822.1">
    <property type="nucleotide sequence ID" value="NZ_JAAZWO010000013.1"/>
</dbReference>
<comment type="pathway">
    <text evidence="1 17">Nucleotide-sugar biosynthesis; UDP-N-acetyl-alpha-D-glucosamine biosynthesis; N-acetyl-alpha-D-glucosamine 1-phosphate from alpha-D-glucosamine 6-phosphate (route II): step 2/2.</text>
</comment>
<feature type="binding site" evidence="17">
    <location>
        <position position="73"/>
    </location>
    <ligand>
        <name>UDP-N-acetyl-alpha-D-glucosamine</name>
        <dbReference type="ChEBI" id="CHEBI:57705"/>
    </ligand>
</feature>
<keyword evidence="10 17" id="KW-0573">Peptidoglycan synthesis</keyword>
<dbReference type="PANTHER" id="PTHR43584:SF3">
    <property type="entry name" value="BIFUNCTIONAL PROTEIN GLMU"/>
    <property type="match status" value="1"/>
</dbReference>
<feature type="region of interest" description="Linker" evidence="17">
    <location>
        <begin position="230"/>
        <end position="250"/>
    </location>
</feature>
<keyword evidence="6 17" id="KW-0479">Metal-binding</keyword>
<keyword evidence="5 17" id="KW-0548">Nucleotidyltransferase</keyword>
<accession>A0A923EC68</accession>
<evidence type="ECO:0000256" key="2">
    <source>
        <dbReference type="ARBA" id="ARBA00005208"/>
    </source>
</evidence>
<keyword evidence="12 17" id="KW-0012">Acyltransferase</keyword>
<dbReference type="SUPFAM" id="SSF53448">
    <property type="entry name" value="Nucleotide-diphospho-sugar transferases"/>
    <property type="match status" value="1"/>
</dbReference>
<feature type="binding site" evidence="17">
    <location>
        <begin position="385"/>
        <end position="386"/>
    </location>
    <ligand>
        <name>acetyl-CoA</name>
        <dbReference type="ChEBI" id="CHEBI:57288"/>
    </ligand>
</feature>
<evidence type="ECO:0000256" key="16">
    <source>
        <dbReference type="ARBA" id="ARBA00049628"/>
    </source>
</evidence>
<evidence type="ECO:0000313" key="21">
    <source>
        <dbReference type="Proteomes" id="UP000563151"/>
    </source>
</evidence>
<feature type="binding site" evidence="17">
    <location>
        <position position="350"/>
    </location>
    <ligand>
        <name>UDP-N-acetyl-alpha-D-glucosamine</name>
        <dbReference type="ChEBI" id="CHEBI:57705"/>
    </ligand>
</feature>
<keyword evidence="9 17" id="KW-0133">Cell shape</keyword>
<keyword evidence="3 17" id="KW-0963">Cytoplasm</keyword>
<dbReference type="HAMAP" id="MF_01631">
    <property type="entry name" value="GlmU"/>
    <property type="match status" value="1"/>
</dbReference>
<dbReference type="InterPro" id="IPR029044">
    <property type="entry name" value="Nucleotide-diphossugar_trans"/>
</dbReference>
<keyword evidence="13 17" id="KW-0961">Cell wall biogenesis/degradation</keyword>
<feature type="binding site" evidence="17">
    <location>
        <begin position="78"/>
        <end position="79"/>
    </location>
    <ligand>
        <name>UDP-N-acetyl-alpha-D-glucosamine</name>
        <dbReference type="ChEBI" id="CHEBI:57705"/>
    </ligand>
</feature>
<comment type="pathway">
    <text evidence="2 17">Nucleotide-sugar biosynthesis; UDP-N-acetyl-alpha-D-glucosamine biosynthesis; UDP-N-acetyl-alpha-D-glucosamine from N-acetyl-alpha-D-glucosamine 1-phosphate: step 1/1.</text>
</comment>
<dbReference type="Pfam" id="PF00483">
    <property type="entry name" value="NTP_transferase"/>
    <property type="match status" value="1"/>
</dbReference>
<dbReference type="CDD" id="cd02540">
    <property type="entry name" value="GT2_GlmU_N_bac"/>
    <property type="match status" value="1"/>
</dbReference>
<evidence type="ECO:0000256" key="13">
    <source>
        <dbReference type="ARBA" id="ARBA00023316"/>
    </source>
</evidence>
<feature type="binding site" evidence="17">
    <location>
        <position position="103"/>
    </location>
    <ligand>
        <name>Mg(2+)</name>
        <dbReference type="ChEBI" id="CHEBI:18420"/>
    </ligand>
</feature>
<evidence type="ECO:0000256" key="12">
    <source>
        <dbReference type="ARBA" id="ARBA00023315"/>
    </source>
</evidence>
<reference evidence="20 21" key="1">
    <citation type="submission" date="2020-04" db="EMBL/GenBank/DDBJ databases">
        <title>Genomic insights into acetone-butanol-ethanol (ABE) fermentation by sequencing solventogenic clostridia strains.</title>
        <authorList>
            <person name="Brown S."/>
        </authorList>
    </citation>
    <scope>NUCLEOTIDE SEQUENCE [LARGE SCALE GENOMIC DNA]</scope>
    <source>
        <strain evidence="20 21">DJ011</strain>
    </source>
</reference>
<dbReference type="Gene3D" id="3.90.550.10">
    <property type="entry name" value="Spore Coat Polysaccharide Biosynthesis Protein SpsA, Chain A"/>
    <property type="match status" value="1"/>
</dbReference>
<evidence type="ECO:0000256" key="1">
    <source>
        <dbReference type="ARBA" id="ARBA00005166"/>
    </source>
</evidence>
<dbReference type="GO" id="GO:0006048">
    <property type="term" value="P:UDP-N-acetylglucosamine biosynthetic process"/>
    <property type="evidence" value="ECO:0007669"/>
    <property type="project" value="InterPro"/>
</dbReference>
<evidence type="ECO:0000256" key="4">
    <source>
        <dbReference type="ARBA" id="ARBA00022679"/>
    </source>
</evidence>
<feature type="binding site" evidence="17">
    <location>
        <position position="155"/>
    </location>
    <ligand>
        <name>UDP-N-acetyl-alpha-D-glucosamine</name>
        <dbReference type="ChEBI" id="CHEBI:57705"/>
    </ligand>
</feature>
<organism evidence="20 21">
    <name type="scientific">Clostridium tetanomorphum</name>
    <dbReference type="NCBI Taxonomy" id="1553"/>
    <lineage>
        <taxon>Bacteria</taxon>
        <taxon>Bacillati</taxon>
        <taxon>Bacillota</taxon>
        <taxon>Clostridia</taxon>
        <taxon>Eubacteriales</taxon>
        <taxon>Clostridiaceae</taxon>
        <taxon>Clostridium</taxon>
    </lineage>
</organism>
<evidence type="ECO:0000256" key="10">
    <source>
        <dbReference type="ARBA" id="ARBA00022984"/>
    </source>
</evidence>
<evidence type="ECO:0000256" key="9">
    <source>
        <dbReference type="ARBA" id="ARBA00022960"/>
    </source>
</evidence>
<evidence type="ECO:0000256" key="5">
    <source>
        <dbReference type="ARBA" id="ARBA00022695"/>
    </source>
</evidence>
<dbReference type="GO" id="GO:0005737">
    <property type="term" value="C:cytoplasm"/>
    <property type="evidence" value="ECO:0007669"/>
    <property type="project" value="UniProtKB-SubCell"/>
</dbReference>
<comment type="similarity">
    <text evidence="17">In the C-terminal section; belongs to the transferase hexapeptide repeat family.</text>
</comment>
<gene>
    <name evidence="17 20" type="primary">glmU</name>
    <name evidence="20" type="ORF">HGG79_11150</name>
</gene>
<dbReference type="GO" id="GO:0009245">
    <property type="term" value="P:lipid A biosynthetic process"/>
    <property type="evidence" value="ECO:0007669"/>
    <property type="project" value="UniProtKB-UniRule"/>
</dbReference>
<comment type="catalytic activity">
    <reaction evidence="15 17">
        <text>N-acetyl-alpha-D-glucosamine 1-phosphate + UTP + H(+) = UDP-N-acetyl-alpha-D-glucosamine + diphosphate</text>
        <dbReference type="Rhea" id="RHEA:13509"/>
        <dbReference type="ChEBI" id="CHEBI:15378"/>
        <dbReference type="ChEBI" id="CHEBI:33019"/>
        <dbReference type="ChEBI" id="CHEBI:46398"/>
        <dbReference type="ChEBI" id="CHEBI:57705"/>
        <dbReference type="ChEBI" id="CHEBI:57776"/>
        <dbReference type="EC" id="2.7.7.23"/>
    </reaction>
</comment>
<feature type="binding site" evidence="17">
    <location>
        <position position="422"/>
    </location>
    <ligand>
        <name>acetyl-CoA</name>
        <dbReference type="ChEBI" id="CHEBI:57288"/>
    </ligand>
</feature>
<dbReference type="InterPro" id="IPR005882">
    <property type="entry name" value="Bifunctional_GlmU"/>
</dbReference>
<dbReference type="GO" id="GO:0071555">
    <property type="term" value="P:cell wall organization"/>
    <property type="evidence" value="ECO:0007669"/>
    <property type="project" value="UniProtKB-KW"/>
</dbReference>
<comment type="caution">
    <text evidence="20">The sequence shown here is derived from an EMBL/GenBank/DDBJ whole genome shotgun (WGS) entry which is preliminary data.</text>
</comment>
<feature type="binding site" evidence="17">
    <location>
        <position position="140"/>
    </location>
    <ligand>
        <name>UDP-N-acetyl-alpha-D-glucosamine</name>
        <dbReference type="ChEBI" id="CHEBI:57705"/>
    </ligand>
</feature>
<dbReference type="GO" id="GO:0003977">
    <property type="term" value="F:UDP-N-acetylglucosamine diphosphorylase activity"/>
    <property type="evidence" value="ECO:0007669"/>
    <property type="project" value="UniProtKB-UniRule"/>
</dbReference>
<evidence type="ECO:0000256" key="14">
    <source>
        <dbReference type="ARBA" id="ARBA00048247"/>
    </source>
</evidence>
<dbReference type="GO" id="GO:0000287">
    <property type="term" value="F:magnesium ion binding"/>
    <property type="evidence" value="ECO:0007669"/>
    <property type="project" value="UniProtKB-UniRule"/>
</dbReference>
<comment type="similarity">
    <text evidence="17">In the N-terminal section; belongs to the N-acetylglucosamine-1-phosphate uridyltransferase family.</text>
</comment>
<evidence type="ECO:0000259" key="18">
    <source>
        <dbReference type="Pfam" id="PF00483"/>
    </source>
</evidence>
<dbReference type="GO" id="GO:0019134">
    <property type="term" value="F:glucosamine-1-phosphate N-acetyltransferase activity"/>
    <property type="evidence" value="ECO:0007669"/>
    <property type="project" value="UniProtKB-UniRule"/>
</dbReference>
<evidence type="ECO:0000256" key="6">
    <source>
        <dbReference type="ARBA" id="ARBA00022723"/>
    </source>
</evidence>
<feature type="domain" description="Nucleotidyl transferase" evidence="18">
    <location>
        <begin position="5"/>
        <end position="214"/>
    </location>
</feature>
<dbReference type="NCBIfam" id="TIGR01173">
    <property type="entry name" value="glmU"/>
    <property type="match status" value="1"/>
</dbReference>